<dbReference type="PANTHER" id="PTHR15922">
    <property type="entry name" value="NEUROBLASTOMA-AMPLIFIED SEQUENCE"/>
    <property type="match status" value="1"/>
</dbReference>
<evidence type="ECO:0000313" key="3">
    <source>
        <dbReference type="Proteomes" id="UP001212841"/>
    </source>
</evidence>
<dbReference type="GO" id="GO:0006890">
    <property type="term" value="P:retrograde vesicle-mediated transport, Golgi to endoplasmic reticulum"/>
    <property type="evidence" value="ECO:0007669"/>
    <property type="project" value="TreeGrafter"/>
</dbReference>
<dbReference type="GO" id="GO:0070939">
    <property type="term" value="C:Dsl1/NZR complex"/>
    <property type="evidence" value="ECO:0007669"/>
    <property type="project" value="TreeGrafter"/>
</dbReference>
<name>A0AAD5S6V3_9FUNG</name>
<evidence type="ECO:0000256" key="1">
    <source>
        <dbReference type="SAM" id="MobiDB-lite"/>
    </source>
</evidence>
<feature type="region of interest" description="Disordered" evidence="1">
    <location>
        <begin position="96"/>
        <end position="133"/>
    </location>
</feature>
<proteinExistence type="predicted"/>
<keyword evidence="3" id="KW-1185">Reference proteome</keyword>
<protein>
    <submittedName>
        <fullName evidence="2">Uncharacterized protein</fullName>
    </submittedName>
</protein>
<comment type="caution">
    <text evidence="2">The sequence shown here is derived from an EMBL/GenBank/DDBJ whole genome shotgun (WGS) entry which is preliminary data.</text>
</comment>
<feature type="region of interest" description="Disordered" evidence="1">
    <location>
        <begin position="158"/>
        <end position="223"/>
    </location>
</feature>
<dbReference type="AlphaFoldDB" id="A0AAD5S6V3"/>
<dbReference type="PANTHER" id="PTHR15922:SF2">
    <property type="entry name" value="NBAS SUBUNIT OF NRZ TETHERING COMPLEX"/>
    <property type="match status" value="1"/>
</dbReference>
<evidence type="ECO:0000313" key="2">
    <source>
        <dbReference type="EMBL" id="KAJ3043358.1"/>
    </source>
</evidence>
<gene>
    <name evidence="2" type="ORF">HK097_001772</name>
</gene>
<feature type="compositionally biased region" description="Acidic residues" evidence="1">
    <location>
        <begin position="98"/>
        <end position="107"/>
    </location>
</feature>
<sequence length="1135" mass="123992">MLGGESAVDEDLVAVAKAVVGRDERSALAYLLELDDETNAKPVFDSLPPTERNEGLASYYYSLRALAHVFSSDRLALSTLRLYNADNVLAAVSSLAGESDEETPADMEDQRVSVQRELEPAPEDLQGSDIGRSVSMESIGAVGDWGDVDVDVEIDDFSDAPAESSGTPEQPLEGGAGDTADEANGPDDALTVPIASPASSVASPAGSATSSKPSTPLPPDGARSKVLTAISLSRHHAQEVEQKRKDMMLQSVLPKGTDVPRFQNDEEYRREIIFGMAKTRDVEEWQERVRLAEEWKVEGWEILMERVRWGLLEDKVRGEELVRWVKEMEEAVKGREEVELGSKFAVVHPHVSSTQHDKLRVLYEILRAAFPPSDATFESLTLRIQMLQQVEQSRSLRQLDIKSVVSANAQDHVEDAYVSIWKRLGGGRDALNALRENADLLVRITALVQFEDESAYAPKSGARTAENLAKKVISRLCQVYAEGKIPGVGWEFLEEDRVRAQVEDIASVVRYILPEEKLALLRKVTVQEEALGIPINQRLALVTEAEQSSDAHAEGGDVKTLNEIVRINAHIRMVAKINSVQDIHSGERVAIDRVRQFDEAFGKNANQFAIICMRMIIAGTSPAIVDSISAVLRDAGPSIMDGADVSEAFAAEKLYSEALACIAGKASDKAFEGVFRRGVDSPIAALERVVASVVEHARAVGYSAPPPLRKEPELKEVVKDEIHSSSASSLEDSGEGWDVGVDVDLDDISVGEISDAGEGWDVDVDVDIDDRHMGSEKSFDATAEADVPLARIESVVRKKLTEVAESPDVYGSGMAMDVVSVLGKWFILEGQDAQKLQQVKLTAIIKGAWGIDINESDAADEQSQCELFNRLLQQTATPPQAQSLVAALAEWLPVSDDEMTRSGETNLQFVPARLQDCWKRLFVWMAQQHEFHMLILTRVEFERFDILDEGGEMILLDALRNANLSEYYKHLFLSHREWLASSAGPDLKSRLEDGLQEELASDRLLHILISTRGLAPEFISTMLWPSIRDTILSSQTGDGGDARGLLLKSVAADLVAQGHVSAAAGLTFAYMRSSKEVTVGLGMRFGALVGLMGGQDQHSVGEAVEGVEAKIVRRFIGDGAAQTRNAAVKKLSGET</sequence>
<reference evidence="2" key="1">
    <citation type="submission" date="2020-05" db="EMBL/GenBank/DDBJ databases">
        <title>Phylogenomic resolution of chytrid fungi.</title>
        <authorList>
            <person name="Stajich J.E."/>
            <person name="Amses K."/>
            <person name="Simmons R."/>
            <person name="Seto K."/>
            <person name="Myers J."/>
            <person name="Bonds A."/>
            <person name="Quandt C.A."/>
            <person name="Barry K."/>
            <person name="Liu P."/>
            <person name="Grigoriev I."/>
            <person name="Longcore J.E."/>
            <person name="James T.Y."/>
        </authorList>
    </citation>
    <scope>NUCLEOTIDE SEQUENCE</scope>
    <source>
        <strain evidence="2">JEL0318</strain>
    </source>
</reference>
<dbReference type="Proteomes" id="UP001212841">
    <property type="component" value="Unassembled WGS sequence"/>
</dbReference>
<dbReference type="GO" id="GO:0000149">
    <property type="term" value="F:SNARE binding"/>
    <property type="evidence" value="ECO:0007669"/>
    <property type="project" value="TreeGrafter"/>
</dbReference>
<feature type="compositionally biased region" description="Low complexity" evidence="1">
    <location>
        <begin position="193"/>
        <end position="211"/>
    </location>
</feature>
<organism evidence="2 3">
    <name type="scientific">Rhizophlyctis rosea</name>
    <dbReference type="NCBI Taxonomy" id="64517"/>
    <lineage>
        <taxon>Eukaryota</taxon>
        <taxon>Fungi</taxon>
        <taxon>Fungi incertae sedis</taxon>
        <taxon>Chytridiomycota</taxon>
        <taxon>Chytridiomycota incertae sedis</taxon>
        <taxon>Chytridiomycetes</taxon>
        <taxon>Rhizophlyctidales</taxon>
        <taxon>Rhizophlyctidaceae</taxon>
        <taxon>Rhizophlyctis</taxon>
    </lineage>
</organism>
<feature type="compositionally biased region" description="Basic and acidic residues" evidence="1">
    <location>
        <begin position="108"/>
        <end position="119"/>
    </location>
</feature>
<accession>A0AAD5S6V3</accession>
<dbReference type="EMBL" id="JADGJD010001363">
    <property type="protein sequence ID" value="KAJ3043358.1"/>
    <property type="molecule type" value="Genomic_DNA"/>
</dbReference>